<sequence length="301" mass="31916">MMLDILITGGTGQVGLELARQDWGQDVTLHLPDRTELDISSTASVTSYFSQRTFAAVINPAAYTAVDKAEDDSAAAFLSNAQGPANLAEATRKAGIPLVHVSTDYVFAGDKTGPYDETDPVAPLGIYGASKLAGEIAVRAGNSRSVVMRTAWVLSAHRGNFLKTMLRVAAANPQLRVVDDQVGCPTAASDIAQALKTITLRMIADENAPAGIYHFVNAGEVSWCGLAREIFAMSKARGGPDADVLAITTAEYPTPARRPANSRLVTQKISADYGITPRPWENAVSEIITELTATVPQTAEV</sequence>
<evidence type="ECO:0000256" key="6">
    <source>
        <dbReference type="RuleBase" id="RU364082"/>
    </source>
</evidence>
<keyword evidence="9" id="KW-1185">Reference proteome</keyword>
<comment type="catalytic activity">
    <reaction evidence="5 6">
        <text>dTDP-beta-L-rhamnose + NADP(+) = dTDP-4-dehydro-beta-L-rhamnose + NADPH + H(+)</text>
        <dbReference type="Rhea" id="RHEA:21796"/>
        <dbReference type="ChEBI" id="CHEBI:15378"/>
        <dbReference type="ChEBI" id="CHEBI:57510"/>
        <dbReference type="ChEBI" id="CHEBI:57783"/>
        <dbReference type="ChEBI" id="CHEBI:58349"/>
        <dbReference type="ChEBI" id="CHEBI:62830"/>
        <dbReference type="EC" id="1.1.1.133"/>
    </reaction>
</comment>
<evidence type="ECO:0000256" key="5">
    <source>
        <dbReference type="ARBA" id="ARBA00048200"/>
    </source>
</evidence>
<evidence type="ECO:0000256" key="4">
    <source>
        <dbReference type="ARBA" id="ARBA00017099"/>
    </source>
</evidence>
<reference evidence="8" key="1">
    <citation type="submission" date="2021-04" db="EMBL/GenBank/DDBJ databases">
        <title>Isolation of p-tert-butylphenol degrading bacteria Sphingobium phenoxybenzoativorans Tas13 from active sludge.</title>
        <authorList>
            <person name="Li Y."/>
        </authorList>
    </citation>
    <scope>NUCLEOTIDE SEQUENCE</scope>
    <source>
        <strain evidence="8">Tas13</strain>
    </source>
</reference>
<dbReference type="InterPro" id="IPR029903">
    <property type="entry name" value="RmlD-like-bd"/>
</dbReference>
<dbReference type="NCBIfam" id="TIGR01214">
    <property type="entry name" value="rmlD"/>
    <property type="match status" value="1"/>
</dbReference>
<dbReference type="CDD" id="cd05254">
    <property type="entry name" value="dTDP_HR_like_SDR_e"/>
    <property type="match status" value="1"/>
</dbReference>
<dbReference type="Pfam" id="PF04321">
    <property type="entry name" value="RmlD_sub_bind"/>
    <property type="match status" value="1"/>
</dbReference>
<comment type="pathway">
    <text evidence="1 6">Carbohydrate biosynthesis; dTDP-L-rhamnose biosynthesis.</text>
</comment>
<dbReference type="Gene3D" id="3.40.50.720">
    <property type="entry name" value="NAD(P)-binding Rossmann-like Domain"/>
    <property type="match status" value="1"/>
</dbReference>
<name>A0A975PZY5_9SPHN</name>
<dbReference type="InterPro" id="IPR005913">
    <property type="entry name" value="dTDP_dehydrorham_reduct"/>
</dbReference>
<dbReference type="KEGG" id="spph:KFK14_14870"/>
<evidence type="ECO:0000313" key="8">
    <source>
        <dbReference type="EMBL" id="QUT04345.1"/>
    </source>
</evidence>
<comment type="function">
    <text evidence="6">Catalyzes the reduction of dTDP-6-deoxy-L-lyxo-4-hexulose to yield dTDP-L-rhamnose.</text>
</comment>
<gene>
    <name evidence="8" type="primary">rfbD</name>
    <name evidence="8" type="ORF">KFK14_14870</name>
</gene>
<dbReference type="AlphaFoldDB" id="A0A975PZY5"/>
<evidence type="ECO:0000256" key="3">
    <source>
        <dbReference type="ARBA" id="ARBA00012929"/>
    </source>
</evidence>
<dbReference type="EC" id="1.1.1.133" evidence="3 6"/>
<keyword evidence="6" id="KW-0521">NADP</keyword>
<comment type="cofactor">
    <cofactor evidence="6">
        <name>Mg(2+)</name>
        <dbReference type="ChEBI" id="CHEBI:18420"/>
    </cofactor>
    <text evidence="6">Binds 1 Mg(2+) ion per monomer.</text>
</comment>
<evidence type="ECO:0000256" key="1">
    <source>
        <dbReference type="ARBA" id="ARBA00004781"/>
    </source>
</evidence>
<dbReference type="InterPro" id="IPR036291">
    <property type="entry name" value="NAD(P)-bd_dom_sf"/>
</dbReference>
<accession>A0A975PZY5</accession>
<dbReference type="PANTHER" id="PTHR10491:SF4">
    <property type="entry name" value="METHIONINE ADENOSYLTRANSFERASE 2 SUBUNIT BETA"/>
    <property type="match status" value="1"/>
</dbReference>
<dbReference type="Gene3D" id="3.90.25.10">
    <property type="entry name" value="UDP-galactose 4-epimerase, domain 1"/>
    <property type="match status" value="1"/>
</dbReference>
<evidence type="ECO:0000256" key="2">
    <source>
        <dbReference type="ARBA" id="ARBA00010944"/>
    </source>
</evidence>
<organism evidence="8 9">
    <name type="scientific">Sphingobium phenoxybenzoativorans</name>
    <dbReference type="NCBI Taxonomy" id="1592790"/>
    <lineage>
        <taxon>Bacteria</taxon>
        <taxon>Pseudomonadati</taxon>
        <taxon>Pseudomonadota</taxon>
        <taxon>Alphaproteobacteria</taxon>
        <taxon>Sphingomonadales</taxon>
        <taxon>Sphingomonadaceae</taxon>
        <taxon>Sphingobium</taxon>
    </lineage>
</organism>
<evidence type="ECO:0000313" key="9">
    <source>
        <dbReference type="Proteomes" id="UP000681425"/>
    </source>
</evidence>
<evidence type="ECO:0000259" key="7">
    <source>
        <dbReference type="Pfam" id="PF04321"/>
    </source>
</evidence>
<dbReference type="PANTHER" id="PTHR10491">
    <property type="entry name" value="DTDP-4-DEHYDRORHAMNOSE REDUCTASE"/>
    <property type="match status" value="1"/>
</dbReference>
<dbReference type="Proteomes" id="UP000681425">
    <property type="component" value="Chromosome"/>
</dbReference>
<protein>
    <recommendedName>
        <fullName evidence="4 6">dTDP-4-dehydrorhamnose reductase</fullName>
        <ecNumber evidence="3 6">1.1.1.133</ecNumber>
    </recommendedName>
</protein>
<feature type="domain" description="RmlD-like substrate binding" evidence="7">
    <location>
        <begin position="5"/>
        <end position="291"/>
    </location>
</feature>
<comment type="similarity">
    <text evidence="2 6">Belongs to the dTDP-4-dehydrorhamnose reductase family.</text>
</comment>
<dbReference type="SUPFAM" id="SSF51735">
    <property type="entry name" value="NAD(P)-binding Rossmann-fold domains"/>
    <property type="match status" value="1"/>
</dbReference>
<proteinExistence type="inferred from homology"/>
<keyword evidence="6 8" id="KW-0560">Oxidoreductase</keyword>
<dbReference type="EMBL" id="CP073910">
    <property type="protein sequence ID" value="QUT04345.1"/>
    <property type="molecule type" value="Genomic_DNA"/>
</dbReference>
<dbReference type="GO" id="GO:0008831">
    <property type="term" value="F:dTDP-4-dehydrorhamnose reductase activity"/>
    <property type="evidence" value="ECO:0007669"/>
    <property type="project" value="UniProtKB-EC"/>
</dbReference>